<keyword evidence="3" id="KW-1185">Reference proteome</keyword>
<gene>
    <name evidence="2" type="ORF">MEDL_56764</name>
</gene>
<keyword evidence="1" id="KW-1133">Transmembrane helix</keyword>
<dbReference type="AlphaFoldDB" id="A0A8S3UG38"/>
<evidence type="ECO:0000313" key="3">
    <source>
        <dbReference type="Proteomes" id="UP000683360"/>
    </source>
</evidence>
<feature type="transmembrane region" description="Helical" evidence="1">
    <location>
        <begin position="78"/>
        <end position="95"/>
    </location>
</feature>
<organism evidence="2 3">
    <name type="scientific">Mytilus edulis</name>
    <name type="common">Blue mussel</name>
    <dbReference type="NCBI Taxonomy" id="6550"/>
    <lineage>
        <taxon>Eukaryota</taxon>
        <taxon>Metazoa</taxon>
        <taxon>Spiralia</taxon>
        <taxon>Lophotrochozoa</taxon>
        <taxon>Mollusca</taxon>
        <taxon>Bivalvia</taxon>
        <taxon>Autobranchia</taxon>
        <taxon>Pteriomorphia</taxon>
        <taxon>Mytilida</taxon>
        <taxon>Mytiloidea</taxon>
        <taxon>Mytilidae</taxon>
        <taxon>Mytilinae</taxon>
        <taxon>Mytilus</taxon>
    </lineage>
</organism>
<comment type="caution">
    <text evidence="2">The sequence shown here is derived from an EMBL/GenBank/DDBJ whole genome shotgun (WGS) entry which is preliminary data.</text>
</comment>
<feature type="transmembrane region" description="Helical" evidence="1">
    <location>
        <begin position="115"/>
        <end position="135"/>
    </location>
</feature>
<reference evidence="2" key="1">
    <citation type="submission" date="2021-03" db="EMBL/GenBank/DDBJ databases">
        <authorList>
            <person name="Bekaert M."/>
        </authorList>
    </citation>
    <scope>NUCLEOTIDE SEQUENCE</scope>
</reference>
<accession>A0A8S3UG38</accession>
<dbReference type="EMBL" id="CAJPWZ010002747">
    <property type="protein sequence ID" value="CAG2244758.1"/>
    <property type="molecule type" value="Genomic_DNA"/>
</dbReference>
<name>A0A8S3UG38_MYTED</name>
<dbReference type="Proteomes" id="UP000683360">
    <property type="component" value="Unassembled WGS sequence"/>
</dbReference>
<feature type="transmembrane region" description="Helical" evidence="1">
    <location>
        <begin position="20"/>
        <end position="43"/>
    </location>
</feature>
<keyword evidence="1" id="KW-0812">Transmembrane</keyword>
<evidence type="ECO:0000313" key="2">
    <source>
        <dbReference type="EMBL" id="CAG2244758.1"/>
    </source>
</evidence>
<sequence length="163" mass="18780">MSYFLVYKNVPVSLQLPSEKNILCYQFTVVMFSIFSIICTFGFKKWKGHVTQRPLHNRSETVQNLYADVNKIKLEQDLLVFVILSIVFGYTDIVTPPIFGVDRETTLYNRHIKPLVYAICLMLPVAYIIGLIFTLKTHTSSLTVDFTAEQLKRDNVNHQGMVI</sequence>
<proteinExistence type="predicted"/>
<protein>
    <submittedName>
        <fullName evidence="2">Uncharacterized protein</fullName>
    </submittedName>
</protein>
<keyword evidence="1" id="KW-0472">Membrane</keyword>
<evidence type="ECO:0000256" key="1">
    <source>
        <dbReference type="SAM" id="Phobius"/>
    </source>
</evidence>
<dbReference type="OrthoDB" id="16982at2759"/>